<sequence>MRRYGRVAGGVLAGCLVAGCSGLPGMDPAAWQGAETPSATPSPTTSGTQKTPEPSASAPALTAESVIKEYIERNNKANKALDEKLLATYEGGSSLAIDKAGYTSQRKLGGRDSYTPFEYVKPTFVAPASKRWFLATAYWKNKKKSAKTPTFLLFAHDQGAWKQVYSPDVSDTIDADELPKIQTDASGAATEVDSADGDGLLMSPADFAKNYAAHMTGKGSKAAKSRFASDQFTTGAAKNRIKMRQFAKITEHAAPAKEYPSYALRTADGGALVFTTFARTKVYDVIQSPKRYYVFQENNGLLPDKYYKFLKVGDLVQVAAHIPPKTASPAQVQVLGTYSGIVAGRGA</sequence>
<dbReference type="RefSeq" id="WP_345387323.1">
    <property type="nucleotide sequence ID" value="NZ_BAAAXS010000001.1"/>
</dbReference>
<protein>
    <recommendedName>
        <fullName evidence="2">DUF8094 domain-containing protein</fullName>
    </recommendedName>
</protein>
<accession>A0ABV5NRL7</accession>
<dbReference type="InterPro" id="IPR058407">
    <property type="entry name" value="DUF8094"/>
</dbReference>
<evidence type="ECO:0000256" key="1">
    <source>
        <dbReference type="SAM" id="MobiDB-lite"/>
    </source>
</evidence>
<gene>
    <name evidence="3" type="ORF">ACFFR3_25890</name>
</gene>
<name>A0ABV5NRL7_9ACTN</name>
<proteinExistence type="predicted"/>
<organism evidence="3 4">
    <name type="scientific">Nonomuraea salmonea</name>
    <dbReference type="NCBI Taxonomy" id="46181"/>
    <lineage>
        <taxon>Bacteria</taxon>
        <taxon>Bacillati</taxon>
        <taxon>Actinomycetota</taxon>
        <taxon>Actinomycetes</taxon>
        <taxon>Streptosporangiales</taxon>
        <taxon>Streptosporangiaceae</taxon>
        <taxon>Nonomuraea</taxon>
    </lineage>
</organism>
<dbReference type="Proteomes" id="UP001589568">
    <property type="component" value="Unassembled WGS sequence"/>
</dbReference>
<comment type="caution">
    <text evidence="3">The sequence shown here is derived from an EMBL/GenBank/DDBJ whole genome shotgun (WGS) entry which is preliminary data.</text>
</comment>
<evidence type="ECO:0000313" key="4">
    <source>
        <dbReference type="Proteomes" id="UP001589568"/>
    </source>
</evidence>
<feature type="region of interest" description="Disordered" evidence="1">
    <location>
        <begin position="29"/>
        <end position="60"/>
    </location>
</feature>
<evidence type="ECO:0000259" key="2">
    <source>
        <dbReference type="Pfam" id="PF26366"/>
    </source>
</evidence>
<keyword evidence="4" id="KW-1185">Reference proteome</keyword>
<evidence type="ECO:0000313" key="3">
    <source>
        <dbReference type="EMBL" id="MFB9472946.1"/>
    </source>
</evidence>
<dbReference type="PROSITE" id="PS51257">
    <property type="entry name" value="PROKAR_LIPOPROTEIN"/>
    <property type="match status" value="1"/>
</dbReference>
<feature type="compositionally biased region" description="Low complexity" evidence="1">
    <location>
        <begin position="36"/>
        <end position="48"/>
    </location>
</feature>
<dbReference type="EMBL" id="JBHMCF010000029">
    <property type="protein sequence ID" value="MFB9472946.1"/>
    <property type="molecule type" value="Genomic_DNA"/>
</dbReference>
<feature type="domain" description="DUF8094" evidence="2">
    <location>
        <begin position="63"/>
        <end position="343"/>
    </location>
</feature>
<reference evidence="3 4" key="1">
    <citation type="submission" date="2024-09" db="EMBL/GenBank/DDBJ databases">
        <authorList>
            <person name="Sun Q."/>
            <person name="Mori K."/>
        </authorList>
    </citation>
    <scope>NUCLEOTIDE SEQUENCE [LARGE SCALE GENOMIC DNA]</scope>
    <source>
        <strain evidence="3 4">JCM 3324</strain>
    </source>
</reference>
<dbReference type="Pfam" id="PF26366">
    <property type="entry name" value="DUF8094"/>
    <property type="match status" value="1"/>
</dbReference>